<evidence type="ECO:0000313" key="1">
    <source>
        <dbReference type="EMBL" id="KAK4035808.1"/>
    </source>
</evidence>
<protein>
    <submittedName>
        <fullName evidence="1">Uncharacterized protein</fullName>
    </submittedName>
</protein>
<sequence length="103" mass="11394">MRDNQKQPIMHILAGGAGVCTLQGSAIWPPPYFSCPFPAEAVTALKAEPPVCLESRRVPAKRIYCCIHVMRTSKTYMQLAAILLECRIVILCFHSGPENKGHN</sequence>
<comment type="caution">
    <text evidence="1">The sequence shown here is derived from an EMBL/GenBank/DDBJ whole genome shotgun (WGS) entry which is preliminary data.</text>
</comment>
<evidence type="ECO:0000313" key="2">
    <source>
        <dbReference type="Proteomes" id="UP001234178"/>
    </source>
</evidence>
<dbReference type="Proteomes" id="UP001234178">
    <property type="component" value="Unassembled WGS sequence"/>
</dbReference>
<name>A0ABR0B283_9CRUS</name>
<organism evidence="1 2">
    <name type="scientific">Daphnia magna</name>
    <dbReference type="NCBI Taxonomy" id="35525"/>
    <lineage>
        <taxon>Eukaryota</taxon>
        <taxon>Metazoa</taxon>
        <taxon>Ecdysozoa</taxon>
        <taxon>Arthropoda</taxon>
        <taxon>Crustacea</taxon>
        <taxon>Branchiopoda</taxon>
        <taxon>Diplostraca</taxon>
        <taxon>Cladocera</taxon>
        <taxon>Anomopoda</taxon>
        <taxon>Daphniidae</taxon>
        <taxon>Daphnia</taxon>
    </lineage>
</organism>
<gene>
    <name evidence="1" type="ORF">OUZ56_027890</name>
</gene>
<dbReference type="EMBL" id="JAOYFB010000040">
    <property type="protein sequence ID" value="KAK4035808.1"/>
    <property type="molecule type" value="Genomic_DNA"/>
</dbReference>
<proteinExistence type="predicted"/>
<reference evidence="1 2" key="1">
    <citation type="journal article" date="2023" name="Nucleic Acids Res.">
        <title>The hologenome of Daphnia magna reveals possible DNA methylation and microbiome-mediated evolution of the host genome.</title>
        <authorList>
            <person name="Chaturvedi A."/>
            <person name="Li X."/>
            <person name="Dhandapani V."/>
            <person name="Marshall H."/>
            <person name="Kissane S."/>
            <person name="Cuenca-Cambronero M."/>
            <person name="Asole G."/>
            <person name="Calvet F."/>
            <person name="Ruiz-Romero M."/>
            <person name="Marangio P."/>
            <person name="Guigo R."/>
            <person name="Rago D."/>
            <person name="Mirbahai L."/>
            <person name="Eastwood N."/>
            <person name="Colbourne J.K."/>
            <person name="Zhou J."/>
            <person name="Mallon E."/>
            <person name="Orsini L."/>
        </authorList>
    </citation>
    <scope>NUCLEOTIDE SEQUENCE [LARGE SCALE GENOMIC DNA]</scope>
    <source>
        <strain evidence="1">LRV0_1</strain>
    </source>
</reference>
<keyword evidence="2" id="KW-1185">Reference proteome</keyword>
<accession>A0ABR0B283</accession>